<sequence length="109" mass="11696">MLLSCYESSFTSQLDGSVGANQQGQRSRREGVTNRPPPTTLHPIIALVVDKDAGEGGESLGSRRGELGPDGGAWRTPISGLARSDREKSAYRCVCACVCVWQRGCKQTL</sequence>
<dbReference type="EMBL" id="SRLO01002532">
    <property type="protein sequence ID" value="TNN32714.1"/>
    <property type="molecule type" value="Genomic_DNA"/>
</dbReference>
<dbReference type="AlphaFoldDB" id="A0A4Z2EWH8"/>
<feature type="region of interest" description="Disordered" evidence="1">
    <location>
        <begin position="1"/>
        <end position="42"/>
    </location>
</feature>
<feature type="compositionally biased region" description="Polar residues" evidence="1">
    <location>
        <begin position="1"/>
        <end position="25"/>
    </location>
</feature>
<reference evidence="2 3" key="1">
    <citation type="submission" date="2019-03" db="EMBL/GenBank/DDBJ databases">
        <title>First draft genome of Liparis tanakae, snailfish: a comprehensive survey of snailfish specific genes.</title>
        <authorList>
            <person name="Kim W."/>
            <person name="Song I."/>
            <person name="Jeong J.-H."/>
            <person name="Kim D."/>
            <person name="Kim S."/>
            <person name="Ryu S."/>
            <person name="Song J.Y."/>
            <person name="Lee S.K."/>
        </authorList>
    </citation>
    <scope>NUCLEOTIDE SEQUENCE [LARGE SCALE GENOMIC DNA]</scope>
    <source>
        <tissue evidence="2">Muscle</tissue>
    </source>
</reference>
<accession>A0A4Z2EWH8</accession>
<comment type="caution">
    <text evidence="2">The sequence shown here is derived from an EMBL/GenBank/DDBJ whole genome shotgun (WGS) entry which is preliminary data.</text>
</comment>
<evidence type="ECO:0000313" key="2">
    <source>
        <dbReference type="EMBL" id="TNN32714.1"/>
    </source>
</evidence>
<evidence type="ECO:0000313" key="3">
    <source>
        <dbReference type="Proteomes" id="UP000314294"/>
    </source>
</evidence>
<protein>
    <submittedName>
        <fullName evidence="2">Uncharacterized protein</fullName>
    </submittedName>
</protein>
<feature type="region of interest" description="Disordered" evidence="1">
    <location>
        <begin position="55"/>
        <end position="78"/>
    </location>
</feature>
<evidence type="ECO:0000256" key="1">
    <source>
        <dbReference type="SAM" id="MobiDB-lite"/>
    </source>
</evidence>
<name>A0A4Z2EWH8_9TELE</name>
<gene>
    <name evidence="2" type="ORF">EYF80_057123</name>
</gene>
<keyword evidence="3" id="KW-1185">Reference proteome</keyword>
<organism evidence="2 3">
    <name type="scientific">Liparis tanakae</name>
    <name type="common">Tanaka's snailfish</name>
    <dbReference type="NCBI Taxonomy" id="230148"/>
    <lineage>
        <taxon>Eukaryota</taxon>
        <taxon>Metazoa</taxon>
        <taxon>Chordata</taxon>
        <taxon>Craniata</taxon>
        <taxon>Vertebrata</taxon>
        <taxon>Euteleostomi</taxon>
        <taxon>Actinopterygii</taxon>
        <taxon>Neopterygii</taxon>
        <taxon>Teleostei</taxon>
        <taxon>Neoteleostei</taxon>
        <taxon>Acanthomorphata</taxon>
        <taxon>Eupercaria</taxon>
        <taxon>Perciformes</taxon>
        <taxon>Cottioidei</taxon>
        <taxon>Cottales</taxon>
        <taxon>Liparidae</taxon>
        <taxon>Liparis</taxon>
    </lineage>
</organism>
<dbReference type="Proteomes" id="UP000314294">
    <property type="component" value="Unassembled WGS sequence"/>
</dbReference>
<proteinExistence type="predicted"/>